<feature type="repeat" description="MBT" evidence="4">
    <location>
        <begin position="164"/>
        <end position="265"/>
    </location>
</feature>
<dbReference type="InterPro" id="IPR001660">
    <property type="entry name" value="SAM"/>
</dbReference>
<dbReference type="InterPro" id="IPR013761">
    <property type="entry name" value="SAM/pointed_sf"/>
</dbReference>
<evidence type="ECO:0000256" key="6">
    <source>
        <dbReference type="SAM" id="Phobius"/>
    </source>
</evidence>
<keyword evidence="3" id="KW-0539">Nucleus</keyword>
<feature type="compositionally biased region" description="Polar residues" evidence="5">
    <location>
        <begin position="739"/>
        <end position="752"/>
    </location>
</feature>
<dbReference type="Pfam" id="PF00536">
    <property type="entry name" value="SAM_1"/>
    <property type="match status" value="1"/>
</dbReference>
<keyword evidence="6" id="KW-0812">Transmembrane</keyword>
<evidence type="ECO:0000256" key="4">
    <source>
        <dbReference type="PROSITE-ProRule" id="PRU00459"/>
    </source>
</evidence>
<evidence type="ECO:0000259" key="7">
    <source>
        <dbReference type="Pfam" id="PF00536"/>
    </source>
</evidence>
<accession>A0ABN8BGT2</accession>
<evidence type="ECO:0000313" key="8">
    <source>
        <dbReference type="EMBL" id="CAH0406871.1"/>
    </source>
</evidence>
<gene>
    <name evidence="8" type="ORF">CHILSU_LOCUS10261</name>
</gene>
<evidence type="ECO:0000256" key="3">
    <source>
        <dbReference type="ARBA" id="ARBA00023242"/>
    </source>
</evidence>
<feature type="domain" description="SAM" evidence="7">
    <location>
        <begin position="788"/>
        <end position="848"/>
    </location>
</feature>
<keyword evidence="6" id="KW-0472">Membrane</keyword>
<evidence type="ECO:0000256" key="5">
    <source>
        <dbReference type="SAM" id="MobiDB-lite"/>
    </source>
</evidence>
<dbReference type="PROSITE" id="PS51079">
    <property type="entry name" value="MBT"/>
    <property type="match status" value="3"/>
</dbReference>
<dbReference type="PANTHER" id="PTHR12247">
    <property type="entry name" value="POLYCOMB GROUP PROTEIN"/>
    <property type="match status" value="1"/>
</dbReference>
<dbReference type="PANTHER" id="PTHR12247:SF131">
    <property type="entry name" value="LD05287P"/>
    <property type="match status" value="1"/>
</dbReference>
<feature type="compositionally biased region" description="Polar residues" evidence="5">
    <location>
        <begin position="683"/>
        <end position="693"/>
    </location>
</feature>
<dbReference type="Pfam" id="PF02820">
    <property type="entry name" value="MBT"/>
    <property type="match status" value="3"/>
</dbReference>
<dbReference type="SUPFAM" id="SSF63748">
    <property type="entry name" value="Tudor/PWWP/MBT"/>
    <property type="match status" value="4"/>
</dbReference>
<keyword evidence="2" id="KW-0677">Repeat</keyword>
<dbReference type="EMBL" id="OU963900">
    <property type="protein sequence ID" value="CAH0406871.1"/>
    <property type="molecule type" value="Genomic_DNA"/>
</dbReference>
<dbReference type="InterPro" id="IPR004092">
    <property type="entry name" value="Mbt"/>
</dbReference>
<feature type="repeat" description="MBT" evidence="4">
    <location>
        <begin position="379"/>
        <end position="477"/>
    </location>
</feature>
<feature type="transmembrane region" description="Helical" evidence="6">
    <location>
        <begin position="149"/>
        <end position="171"/>
    </location>
</feature>
<keyword evidence="9" id="KW-1185">Reference proteome</keyword>
<dbReference type="SMART" id="SM00561">
    <property type="entry name" value="MBT"/>
    <property type="match status" value="3"/>
</dbReference>
<feature type="region of interest" description="Disordered" evidence="5">
    <location>
        <begin position="677"/>
        <end position="766"/>
    </location>
</feature>
<organism evidence="8 9">
    <name type="scientific">Chilo suppressalis</name>
    <name type="common">Asiatic rice borer moth</name>
    <dbReference type="NCBI Taxonomy" id="168631"/>
    <lineage>
        <taxon>Eukaryota</taxon>
        <taxon>Metazoa</taxon>
        <taxon>Ecdysozoa</taxon>
        <taxon>Arthropoda</taxon>
        <taxon>Hexapoda</taxon>
        <taxon>Insecta</taxon>
        <taxon>Pterygota</taxon>
        <taxon>Neoptera</taxon>
        <taxon>Endopterygota</taxon>
        <taxon>Lepidoptera</taxon>
        <taxon>Glossata</taxon>
        <taxon>Ditrysia</taxon>
        <taxon>Pyraloidea</taxon>
        <taxon>Crambidae</taxon>
        <taxon>Crambinae</taxon>
        <taxon>Chilo</taxon>
    </lineage>
</organism>
<sequence>MAFHAIGNDLNCSSTAERAQESHVEDDLSIIPLEKDSFGDTLYKKVYCWVMESTEHMAGLIPLEPLPQLQHWQVALNDLQAGPLKHSATLVANSYEWKDELFGCDFLAAPVSLFKHAPLHEMWDSTFEGMKVEVKNTDCENSSEKASDYFWVATVLKVLVVMILKIFGFLVKQLTGARTLPANFYSKLNDSLISRFSIGSIMEVVDKNRISQVKVASVCEIVGKRLHVKYYDSSPEDNGFWCHEDSPLIHPVGWAFRVGHPLDAPQSYCQRVAAGRFIPNDTTLDMFYKYPTNEPPLFAEGTKLEAIDPLNLSAVCAATVMQILNEGYMMIRIDCYPADASGADWFCYHQRSPCIFPVGFALANNIPLVPPSGFTAEEFGWEQYLSVTGSRAASRSLFAARGHVVSHGFVAGMRLECADLMDPRLVCVATIARVVADLLKVHFDGWGAEYDQWLWAHSTDMYPVGWCRAVGHRLEGPLQPVPRHVRRLPAKPARRKRRHQHGECDPAQYPEWGRAVPHRLEGPLPPVPRHVCLLPAKPARRHQHGECNPAQYPEWGRAVPHRLERPLPLPPMPRHVCLLPAKPARRHQHGECNPAQYPEWGRAVPHRLERPLPLPPMPRHVCLLPAKPARRHQHGECNPAQYPEWGRAVPHRLERPLPLVPRHVCLLPAKPACRHQHDLGDTKSLSPPTSLSEVSERTDKEDTPNKMEVDVESKNGHEQSHEQTDENERLADVAPDFTSVPTETSQDSNENVTPPSPETPPSENDKVIPRLVNTTVPLDILNTVEPENWTTADVAKFLTVNDCQPYCVNFSNITGPMMLQLSKDEIIELLEMKVGPSLKIFDLIQQLKCKIKQPQCRLLSSFK</sequence>
<dbReference type="Gene3D" id="2.30.30.140">
    <property type="match status" value="5"/>
</dbReference>
<comment type="subcellular location">
    <subcellularLocation>
        <location evidence="1">Nucleus</location>
    </subcellularLocation>
</comment>
<evidence type="ECO:0000256" key="1">
    <source>
        <dbReference type="ARBA" id="ARBA00004123"/>
    </source>
</evidence>
<dbReference type="InterPro" id="IPR050548">
    <property type="entry name" value="PcG_chromatin_remod_factors"/>
</dbReference>
<dbReference type="Proteomes" id="UP001153292">
    <property type="component" value="Chromosome 7"/>
</dbReference>
<name>A0ABN8BGT2_CHISP</name>
<evidence type="ECO:0000313" key="9">
    <source>
        <dbReference type="Proteomes" id="UP001153292"/>
    </source>
</evidence>
<dbReference type="SUPFAM" id="SSF47769">
    <property type="entry name" value="SAM/Pointed domain"/>
    <property type="match status" value="1"/>
</dbReference>
<protein>
    <recommendedName>
        <fullName evidence="7">SAM domain-containing protein</fullName>
    </recommendedName>
</protein>
<reference evidence="8" key="1">
    <citation type="submission" date="2021-12" db="EMBL/GenBank/DDBJ databases">
        <authorList>
            <person name="King R."/>
        </authorList>
    </citation>
    <scope>NUCLEOTIDE SEQUENCE</scope>
</reference>
<proteinExistence type="predicted"/>
<evidence type="ECO:0000256" key="2">
    <source>
        <dbReference type="ARBA" id="ARBA00022737"/>
    </source>
</evidence>
<feature type="compositionally biased region" description="Basic and acidic residues" evidence="5">
    <location>
        <begin position="694"/>
        <end position="731"/>
    </location>
</feature>
<feature type="repeat" description="MBT" evidence="4">
    <location>
        <begin position="266"/>
        <end position="371"/>
    </location>
</feature>
<dbReference type="Gene3D" id="1.10.150.50">
    <property type="entry name" value="Transcription Factor, Ets-1"/>
    <property type="match status" value="1"/>
</dbReference>
<keyword evidence="6" id="KW-1133">Transmembrane helix</keyword>